<keyword evidence="2" id="KW-1003">Cell membrane</keyword>
<evidence type="ECO:0000259" key="8">
    <source>
        <dbReference type="Pfam" id="PF01618"/>
    </source>
</evidence>
<feature type="transmembrane region" description="Helical" evidence="7">
    <location>
        <begin position="47"/>
        <end position="68"/>
    </location>
</feature>
<keyword evidence="10" id="KW-1185">Reference proteome</keyword>
<dbReference type="GO" id="GO:0005886">
    <property type="term" value="C:plasma membrane"/>
    <property type="evidence" value="ECO:0007669"/>
    <property type="project" value="UniProtKB-SubCell"/>
</dbReference>
<dbReference type="EMBL" id="FRAA01000002">
    <property type="protein sequence ID" value="SHJ93481.1"/>
    <property type="molecule type" value="Genomic_DNA"/>
</dbReference>
<dbReference type="GO" id="GO:0015031">
    <property type="term" value="P:protein transport"/>
    <property type="evidence" value="ECO:0007669"/>
    <property type="project" value="UniProtKB-KW"/>
</dbReference>
<evidence type="ECO:0000256" key="5">
    <source>
        <dbReference type="ARBA" id="ARBA00023136"/>
    </source>
</evidence>
<evidence type="ECO:0000313" key="9">
    <source>
        <dbReference type="EMBL" id="SHJ93481.1"/>
    </source>
</evidence>
<dbReference type="RefSeq" id="WP_158233436.1">
    <property type="nucleotide sequence ID" value="NZ_FRAA01000002.1"/>
</dbReference>
<evidence type="ECO:0000256" key="3">
    <source>
        <dbReference type="ARBA" id="ARBA00022692"/>
    </source>
</evidence>
<evidence type="ECO:0000256" key="1">
    <source>
        <dbReference type="ARBA" id="ARBA00004651"/>
    </source>
</evidence>
<proteinExistence type="inferred from homology"/>
<evidence type="ECO:0000256" key="4">
    <source>
        <dbReference type="ARBA" id="ARBA00022989"/>
    </source>
</evidence>
<gene>
    <name evidence="9" type="ORF">SAMN04488028_102204</name>
</gene>
<evidence type="ECO:0000256" key="7">
    <source>
        <dbReference type="SAM" id="Phobius"/>
    </source>
</evidence>
<sequence length="123" mass="13167">MVELFYMGGSLFMGVLTLLLMGIVAITIAQFIALFNGKAVDVSWVKSIGLFALVFGVLGQFIGLYSAFQSIEQVGQVSQALLAGGLKVSSITSMYGIVICLISYLLWFGLKMASAKMIARQAV</sequence>
<feature type="transmembrane region" description="Helical" evidence="7">
    <location>
        <begin position="88"/>
        <end position="110"/>
    </location>
</feature>
<dbReference type="AlphaFoldDB" id="A0A1M6NCR0"/>
<feature type="transmembrane region" description="Helical" evidence="7">
    <location>
        <begin position="12"/>
        <end position="35"/>
    </location>
</feature>
<keyword evidence="6" id="KW-0653">Protein transport</keyword>
<dbReference type="Pfam" id="PF01618">
    <property type="entry name" value="MotA_ExbB"/>
    <property type="match status" value="1"/>
</dbReference>
<dbReference type="Proteomes" id="UP000184474">
    <property type="component" value="Unassembled WGS sequence"/>
</dbReference>
<keyword evidence="4 7" id="KW-1133">Transmembrane helix</keyword>
<name>A0A1M6NCR0_REIAG</name>
<evidence type="ECO:0000256" key="6">
    <source>
        <dbReference type="RuleBase" id="RU004057"/>
    </source>
</evidence>
<protein>
    <submittedName>
        <fullName evidence="9">MotA/TolQ/ExbB proton channel family protein</fullName>
    </submittedName>
</protein>
<comment type="similarity">
    <text evidence="6">Belongs to the exbB/tolQ family.</text>
</comment>
<evidence type="ECO:0000256" key="2">
    <source>
        <dbReference type="ARBA" id="ARBA00022475"/>
    </source>
</evidence>
<dbReference type="STRING" id="156994.SAMN04488028_102204"/>
<reference evidence="10" key="1">
    <citation type="submission" date="2016-11" db="EMBL/GenBank/DDBJ databases">
        <authorList>
            <person name="Varghese N."/>
            <person name="Submissions S."/>
        </authorList>
    </citation>
    <scope>NUCLEOTIDE SEQUENCE [LARGE SCALE GENOMIC DNA]</scope>
    <source>
        <strain evidence="10">DSM 26134</strain>
    </source>
</reference>
<feature type="domain" description="MotA/TolQ/ExbB proton channel" evidence="8">
    <location>
        <begin position="43"/>
        <end position="117"/>
    </location>
</feature>
<keyword evidence="5 7" id="KW-0472">Membrane</keyword>
<comment type="subcellular location">
    <subcellularLocation>
        <location evidence="1">Cell membrane</location>
        <topology evidence="1">Multi-pass membrane protein</topology>
    </subcellularLocation>
    <subcellularLocation>
        <location evidence="6">Membrane</location>
        <topology evidence="6">Multi-pass membrane protein</topology>
    </subcellularLocation>
</comment>
<organism evidence="9 10">
    <name type="scientific">Reichenbachiella agariperforans</name>
    <dbReference type="NCBI Taxonomy" id="156994"/>
    <lineage>
        <taxon>Bacteria</taxon>
        <taxon>Pseudomonadati</taxon>
        <taxon>Bacteroidota</taxon>
        <taxon>Cytophagia</taxon>
        <taxon>Cytophagales</taxon>
        <taxon>Reichenbachiellaceae</taxon>
        <taxon>Reichenbachiella</taxon>
    </lineage>
</organism>
<dbReference type="InterPro" id="IPR002898">
    <property type="entry name" value="MotA_ExbB_proton_chnl"/>
</dbReference>
<keyword evidence="3 7" id="KW-0812">Transmembrane</keyword>
<accession>A0A1M6NCR0</accession>
<evidence type="ECO:0000313" key="10">
    <source>
        <dbReference type="Proteomes" id="UP000184474"/>
    </source>
</evidence>
<keyword evidence="6" id="KW-0813">Transport</keyword>